<evidence type="ECO:0000256" key="9">
    <source>
        <dbReference type="SAM" id="Phobius"/>
    </source>
</evidence>
<dbReference type="AlphaFoldDB" id="A0A6I1DUU0"/>
<accession>A0A6I1DUU0</accession>
<evidence type="ECO:0000313" key="12">
    <source>
        <dbReference type="EMBL" id="KAB7528618.1"/>
    </source>
</evidence>
<feature type="transmembrane region" description="Helical" evidence="9">
    <location>
        <begin position="227"/>
        <end position="243"/>
    </location>
</feature>
<gene>
    <name evidence="12" type="ORF">F8C76_12210</name>
</gene>
<dbReference type="PANTHER" id="PTHR32507:SF0">
    <property type="entry name" value="NA(+)_H(+) ANTIPORTER 2-RELATED"/>
    <property type="match status" value="1"/>
</dbReference>
<evidence type="ECO:0000256" key="8">
    <source>
        <dbReference type="ARBA" id="ARBA00023136"/>
    </source>
</evidence>
<feature type="transmembrane region" description="Helical" evidence="9">
    <location>
        <begin position="281"/>
        <end position="300"/>
    </location>
</feature>
<keyword evidence="5 9" id="KW-0812">Transmembrane</keyword>
<dbReference type="GO" id="GO:1902600">
    <property type="term" value="P:proton transmembrane transport"/>
    <property type="evidence" value="ECO:0007669"/>
    <property type="project" value="InterPro"/>
</dbReference>
<sequence length="612" mass="67085">MLELAGIIILGIIAQWVAWRFKLPAILPLILIGLLVGPVSTLYTEDGSKLIEPIWNGEKGLFPGDGLYYFVSLAISVILFEGGLTLKRAEISNVGPVITKLITIGTIVTFFGAGVATHYIFGLTWQISFLFSALIIVTGPTVITPILRNIPLKKDVSAVLKWEGILIDPIGALVAVLVFEFISVGEGHTFTQTALIEFGKILLFGTTFGFTFAHALAFAIKKDFIPHYLLNVVSLSAVLLVYVESDIFAHESGLLAVVVMGMVMGNMNLPNLKELLYFKESLSVLLISILFILLSANINIADMELIMNWNTVALFAVVVFIIRPLGVFLSSQGSNLKLNEKLFIGWVGPRGIVAAGIASLFGSKLLAKGEPGAEYITPLVFMIVLGTVLLNATTARLFAKLVGVFLKKSEGILIIGASRLSRIIGNYLRKNNRHVVLIDNNQTNVDKAQKLGLDAITANIFSDTLTDNIELNDMGYLMALTGNSDINEFAISKFQKQFGENGAFRLVNTEEVNNPNVNPKEGLFSHTDDFIKLMDTVRKYPAIHEIDLKDKAHYDSLIDITQQENDIIPVFTKSPNGSIEIIPANSKDFEPKGEGYKLVYLGKRFSTEKEPS</sequence>
<evidence type="ECO:0000256" key="7">
    <source>
        <dbReference type="ARBA" id="ARBA00023065"/>
    </source>
</evidence>
<dbReference type="PANTHER" id="PTHR32507">
    <property type="entry name" value="NA(+)/H(+) ANTIPORTER 1"/>
    <property type="match status" value="1"/>
</dbReference>
<proteinExistence type="predicted"/>
<evidence type="ECO:0000259" key="11">
    <source>
        <dbReference type="Pfam" id="PF02254"/>
    </source>
</evidence>
<dbReference type="InterPro" id="IPR036291">
    <property type="entry name" value="NAD(P)-bd_dom_sf"/>
</dbReference>
<dbReference type="InterPro" id="IPR038770">
    <property type="entry name" value="Na+/solute_symporter_sf"/>
</dbReference>
<keyword evidence="7" id="KW-0406">Ion transport</keyword>
<dbReference type="EMBL" id="WELG01000002">
    <property type="protein sequence ID" value="KAB7528618.1"/>
    <property type="molecule type" value="Genomic_DNA"/>
</dbReference>
<dbReference type="RefSeq" id="WP_152131957.1">
    <property type="nucleotide sequence ID" value="NZ_WELG01000002.1"/>
</dbReference>
<keyword evidence="6 9" id="KW-1133">Transmembrane helix</keyword>
<dbReference type="InterPro" id="IPR006153">
    <property type="entry name" value="Cation/H_exchanger_TM"/>
</dbReference>
<feature type="transmembrane region" description="Helical" evidence="9">
    <location>
        <begin position="375"/>
        <end position="399"/>
    </location>
</feature>
<evidence type="ECO:0000256" key="2">
    <source>
        <dbReference type="ARBA" id="ARBA00022448"/>
    </source>
</evidence>
<evidence type="ECO:0000256" key="1">
    <source>
        <dbReference type="ARBA" id="ARBA00004651"/>
    </source>
</evidence>
<keyword evidence="8 9" id="KW-0472">Membrane</keyword>
<keyword evidence="2" id="KW-0813">Transport</keyword>
<feature type="domain" description="Cation/H+ exchanger transmembrane" evidence="10">
    <location>
        <begin position="12"/>
        <end position="397"/>
    </location>
</feature>
<feature type="transmembrane region" description="Helical" evidence="9">
    <location>
        <begin position="127"/>
        <end position="147"/>
    </location>
</feature>
<dbReference type="InterPro" id="IPR003148">
    <property type="entry name" value="RCK_N"/>
</dbReference>
<organism evidence="12 13">
    <name type="scientific">Flagellimonas olearia</name>
    <dbReference type="NCBI Taxonomy" id="552546"/>
    <lineage>
        <taxon>Bacteria</taxon>
        <taxon>Pseudomonadati</taxon>
        <taxon>Bacteroidota</taxon>
        <taxon>Flavobacteriia</taxon>
        <taxon>Flavobacteriales</taxon>
        <taxon>Flavobacteriaceae</taxon>
        <taxon>Flagellimonas</taxon>
    </lineage>
</organism>
<evidence type="ECO:0000256" key="3">
    <source>
        <dbReference type="ARBA" id="ARBA00022449"/>
    </source>
</evidence>
<dbReference type="Proteomes" id="UP000429785">
    <property type="component" value="Unassembled WGS sequence"/>
</dbReference>
<feature type="domain" description="RCK N-terminal" evidence="11">
    <location>
        <begin position="412"/>
        <end position="498"/>
    </location>
</feature>
<dbReference type="GO" id="GO:0005886">
    <property type="term" value="C:plasma membrane"/>
    <property type="evidence" value="ECO:0007669"/>
    <property type="project" value="UniProtKB-SubCell"/>
</dbReference>
<feature type="transmembrane region" description="Helical" evidence="9">
    <location>
        <begin position="249"/>
        <end position="269"/>
    </location>
</feature>
<comment type="caution">
    <text evidence="12">The sequence shown here is derived from an EMBL/GenBank/DDBJ whole genome shotgun (WGS) entry which is preliminary data.</text>
</comment>
<dbReference type="GO" id="GO:0015297">
    <property type="term" value="F:antiporter activity"/>
    <property type="evidence" value="ECO:0007669"/>
    <property type="project" value="UniProtKB-KW"/>
</dbReference>
<dbReference type="Pfam" id="PF02254">
    <property type="entry name" value="TrkA_N"/>
    <property type="match status" value="1"/>
</dbReference>
<evidence type="ECO:0000259" key="10">
    <source>
        <dbReference type="Pfam" id="PF00999"/>
    </source>
</evidence>
<dbReference type="Gene3D" id="3.40.50.720">
    <property type="entry name" value="NAD(P)-binding Rossmann-like Domain"/>
    <property type="match status" value="1"/>
</dbReference>
<feature type="transmembrane region" description="Helical" evidence="9">
    <location>
        <begin position="201"/>
        <end position="220"/>
    </location>
</feature>
<keyword evidence="3" id="KW-0050">Antiport</keyword>
<reference evidence="12 13" key="1">
    <citation type="submission" date="2019-10" db="EMBL/GenBank/DDBJ databases">
        <title>Muricauda olearia CL-SS4 JCM15563 genome.</title>
        <authorList>
            <person name="Liu L."/>
        </authorList>
    </citation>
    <scope>NUCLEOTIDE SEQUENCE [LARGE SCALE GENOMIC DNA]</scope>
    <source>
        <strain evidence="12 13">CL-SS4</strain>
    </source>
</reference>
<feature type="transmembrane region" description="Helical" evidence="9">
    <location>
        <begin position="98"/>
        <end position="121"/>
    </location>
</feature>
<comment type="subcellular location">
    <subcellularLocation>
        <location evidence="1">Cell membrane</location>
        <topology evidence="1">Multi-pass membrane protein</topology>
    </subcellularLocation>
</comment>
<evidence type="ECO:0000256" key="6">
    <source>
        <dbReference type="ARBA" id="ARBA00022989"/>
    </source>
</evidence>
<name>A0A6I1DUU0_9FLAO</name>
<dbReference type="Pfam" id="PF00999">
    <property type="entry name" value="Na_H_Exchanger"/>
    <property type="match status" value="1"/>
</dbReference>
<feature type="transmembrane region" description="Helical" evidence="9">
    <location>
        <begin position="159"/>
        <end position="181"/>
    </location>
</feature>
<evidence type="ECO:0000256" key="5">
    <source>
        <dbReference type="ARBA" id="ARBA00022692"/>
    </source>
</evidence>
<dbReference type="Gene3D" id="1.20.1530.20">
    <property type="match status" value="1"/>
</dbReference>
<dbReference type="GO" id="GO:0006813">
    <property type="term" value="P:potassium ion transport"/>
    <property type="evidence" value="ECO:0007669"/>
    <property type="project" value="InterPro"/>
</dbReference>
<evidence type="ECO:0000313" key="13">
    <source>
        <dbReference type="Proteomes" id="UP000429785"/>
    </source>
</evidence>
<dbReference type="SUPFAM" id="SSF51735">
    <property type="entry name" value="NAD(P)-binding Rossmann-fold domains"/>
    <property type="match status" value="1"/>
</dbReference>
<feature type="transmembrane region" description="Helical" evidence="9">
    <location>
        <begin position="21"/>
        <end position="43"/>
    </location>
</feature>
<feature type="transmembrane region" description="Helical" evidence="9">
    <location>
        <begin position="312"/>
        <end position="330"/>
    </location>
</feature>
<feature type="transmembrane region" description="Helical" evidence="9">
    <location>
        <begin position="67"/>
        <end position="86"/>
    </location>
</feature>
<keyword evidence="4" id="KW-1003">Cell membrane</keyword>
<protein>
    <submittedName>
        <fullName evidence="12">Cell shape-determining protein</fullName>
    </submittedName>
</protein>
<evidence type="ECO:0000256" key="4">
    <source>
        <dbReference type="ARBA" id="ARBA00022475"/>
    </source>
</evidence>
<feature type="transmembrane region" description="Helical" evidence="9">
    <location>
        <begin position="342"/>
        <end position="363"/>
    </location>
</feature>
<dbReference type="OrthoDB" id="570124at2"/>